<dbReference type="InterPro" id="IPR034660">
    <property type="entry name" value="DinB/YfiT-like"/>
</dbReference>
<proteinExistence type="predicted"/>
<dbReference type="AlphaFoldDB" id="A0A512HYV5"/>
<organism evidence="1 2">
    <name type="scientific">Aeromicrobium flavum</name>
    <dbReference type="NCBI Taxonomy" id="416568"/>
    <lineage>
        <taxon>Bacteria</taxon>
        <taxon>Bacillati</taxon>
        <taxon>Actinomycetota</taxon>
        <taxon>Actinomycetes</taxon>
        <taxon>Propionibacteriales</taxon>
        <taxon>Nocardioidaceae</taxon>
        <taxon>Aeromicrobium</taxon>
    </lineage>
</organism>
<dbReference type="RefSeq" id="WP_146828751.1">
    <property type="nucleotide sequence ID" value="NZ_BAAAYQ010000001.1"/>
</dbReference>
<reference evidence="1 2" key="1">
    <citation type="submission" date="2019-07" db="EMBL/GenBank/DDBJ databases">
        <title>Whole genome shotgun sequence of Aeromicrobium flavum NBRC 107625.</title>
        <authorList>
            <person name="Hosoyama A."/>
            <person name="Uohara A."/>
            <person name="Ohji S."/>
            <person name="Ichikawa N."/>
        </authorList>
    </citation>
    <scope>NUCLEOTIDE SEQUENCE [LARGE SCALE GENOMIC DNA]</scope>
    <source>
        <strain evidence="1 2">NBRC 107625</strain>
    </source>
</reference>
<comment type="caution">
    <text evidence="1">The sequence shown here is derived from an EMBL/GenBank/DDBJ whole genome shotgun (WGS) entry which is preliminary data.</text>
</comment>
<protein>
    <recommendedName>
        <fullName evidence="3">Mini-circle protein</fullName>
    </recommendedName>
</protein>
<accession>A0A512HYV5</accession>
<dbReference type="Gene3D" id="1.20.120.450">
    <property type="entry name" value="dinb family like domain"/>
    <property type="match status" value="1"/>
</dbReference>
<name>A0A512HYV5_9ACTN</name>
<evidence type="ECO:0000313" key="2">
    <source>
        <dbReference type="Proteomes" id="UP000321769"/>
    </source>
</evidence>
<dbReference type="Pfam" id="PF04978">
    <property type="entry name" value="MST"/>
    <property type="match status" value="1"/>
</dbReference>
<keyword evidence="2" id="KW-1185">Reference proteome</keyword>
<evidence type="ECO:0008006" key="3">
    <source>
        <dbReference type="Google" id="ProtNLM"/>
    </source>
</evidence>
<dbReference type="Proteomes" id="UP000321769">
    <property type="component" value="Unassembled WGS sequence"/>
</dbReference>
<dbReference type="SUPFAM" id="SSF109854">
    <property type="entry name" value="DinB/YfiT-like putative metalloenzymes"/>
    <property type="match status" value="1"/>
</dbReference>
<gene>
    <name evidence="1" type="ORF">AFL01nite_29550</name>
</gene>
<evidence type="ECO:0000313" key="1">
    <source>
        <dbReference type="EMBL" id="GEO90628.1"/>
    </source>
</evidence>
<dbReference type="InterPro" id="IPR007061">
    <property type="entry name" value="MST-like"/>
</dbReference>
<dbReference type="OrthoDB" id="4548523at2"/>
<sequence length="198" mass="21774">MNGRSDLVLYLRRSREAVWRAVDGVDEYDARRPLTPSGTNLLGLVKHLATVEYGYVARCSGFAGDLDLPWDDEDDEVNADLWLTPDQSARSIINLHVAVAAHTERAAAALPPDAPATVPWWREPETTFDRLLVHLVAETAQHAGHLEILREQLDGQGDAWDADRSERDASWWAAQVGRIEAAAEPFRGSGATVAAVRA</sequence>
<dbReference type="EMBL" id="BJZQ01000024">
    <property type="protein sequence ID" value="GEO90628.1"/>
    <property type="molecule type" value="Genomic_DNA"/>
</dbReference>